<dbReference type="PROSITE" id="PS50089">
    <property type="entry name" value="ZF_RING_2"/>
    <property type="match status" value="1"/>
</dbReference>
<feature type="domain" description="RING-type" evidence="7">
    <location>
        <begin position="135"/>
        <end position="178"/>
    </location>
</feature>
<evidence type="ECO:0000256" key="2">
    <source>
        <dbReference type="ARBA" id="ARBA00012483"/>
    </source>
</evidence>
<keyword evidence="3" id="KW-0479">Metal-binding</keyword>
<evidence type="ECO:0000256" key="1">
    <source>
        <dbReference type="ARBA" id="ARBA00000900"/>
    </source>
</evidence>
<keyword evidence="4 6" id="KW-0863">Zinc-finger</keyword>
<evidence type="ECO:0000256" key="4">
    <source>
        <dbReference type="ARBA" id="ARBA00022771"/>
    </source>
</evidence>
<dbReference type="PANTHER" id="PTHR15710:SF59">
    <property type="entry name" value="E3 UBIQUITIN-PROTEIN LIGASE SDIR1-LIKE"/>
    <property type="match status" value="1"/>
</dbReference>
<keyword evidence="9" id="KW-1185">Reference proteome</keyword>
<evidence type="ECO:0000256" key="6">
    <source>
        <dbReference type="PROSITE-ProRule" id="PRU00175"/>
    </source>
</evidence>
<sequence>MASSEPRFEVTVDYALTSIQAPYYSQIGFLLHIRTFLEDDDGRFREDFWQNGIQEFSVHPEIVFGSRGHRNNVARPLHEAGWLDQLDLERILDQAFSYWNSIIKIEKDSKELIQALKKVKLVQGYGDGESDNVECMICIEKLVQPETEVVTSMPCSHLFHGECIERWLSTGHLYPLCRFPMPTDAEKH</sequence>
<comment type="caution">
    <text evidence="8">The sequence shown here is derived from an EMBL/GenBank/DDBJ whole genome shotgun (WGS) entry which is preliminary data.</text>
</comment>
<dbReference type="EMBL" id="BSYR01000003">
    <property type="protein sequence ID" value="GMI64138.1"/>
    <property type="molecule type" value="Genomic_DNA"/>
</dbReference>
<gene>
    <name evidence="8" type="ORF">HRI_000083100</name>
</gene>
<dbReference type="GO" id="GO:0008270">
    <property type="term" value="F:zinc ion binding"/>
    <property type="evidence" value="ECO:0007669"/>
    <property type="project" value="UniProtKB-KW"/>
</dbReference>
<dbReference type="AlphaFoldDB" id="A0A9W7GRT7"/>
<dbReference type="PANTHER" id="PTHR15710">
    <property type="entry name" value="E3 UBIQUITIN-PROTEIN LIGASE PRAJA"/>
    <property type="match status" value="1"/>
</dbReference>
<dbReference type="GO" id="GO:0005737">
    <property type="term" value="C:cytoplasm"/>
    <property type="evidence" value="ECO:0007669"/>
    <property type="project" value="TreeGrafter"/>
</dbReference>
<dbReference type="Proteomes" id="UP001165190">
    <property type="component" value="Unassembled WGS sequence"/>
</dbReference>
<dbReference type="Pfam" id="PF13639">
    <property type="entry name" value="zf-RING_2"/>
    <property type="match status" value="1"/>
</dbReference>
<organism evidence="8 9">
    <name type="scientific">Hibiscus trionum</name>
    <name type="common">Flower of an hour</name>
    <dbReference type="NCBI Taxonomy" id="183268"/>
    <lineage>
        <taxon>Eukaryota</taxon>
        <taxon>Viridiplantae</taxon>
        <taxon>Streptophyta</taxon>
        <taxon>Embryophyta</taxon>
        <taxon>Tracheophyta</taxon>
        <taxon>Spermatophyta</taxon>
        <taxon>Magnoliopsida</taxon>
        <taxon>eudicotyledons</taxon>
        <taxon>Gunneridae</taxon>
        <taxon>Pentapetalae</taxon>
        <taxon>rosids</taxon>
        <taxon>malvids</taxon>
        <taxon>Malvales</taxon>
        <taxon>Malvaceae</taxon>
        <taxon>Malvoideae</taxon>
        <taxon>Hibiscus</taxon>
    </lineage>
</organism>
<evidence type="ECO:0000256" key="5">
    <source>
        <dbReference type="ARBA" id="ARBA00022833"/>
    </source>
</evidence>
<evidence type="ECO:0000313" key="9">
    <source>
        <dbReference type="Proteomes" id="UP001165190"/>
    </source>
</evidence>
<dbReference type="InterPro" id="IPR001841">
    <property type="entry name" value="Znf_RING"/>
</dbReference>
<dbReference type="OrthoDB" id="986802at2759"/>
<accession>A0A9W7GRT7</accession>
<dbReference type="SUPFAM" id="SSF57850">
    <property type="entry name" value="RING/U-box"/>
    <property type="match status" value="1"/>
</dbReference>
<name>A0A9W7GRT7_HIBTR</name>
<evidence type="ECO:0000259" key="7">
    <source>
        <dbReference type="PROSITE" id="PS50089"/>
    </source>
</evidence>
<reference evidence="8" key="1">
    <citation type="submission" date="2023-05" db="EMBL/GenBank/DDBJ databases">
        <title>Genome and transcriptome analyses reveal genes involved in the formation of fine ridges on petal epidermal cells in Hibiscus trionum.</title>
        <authorList>
            <person name="Koshimizu S."/>
            <person name="Masuda S."/>
            <person name="Ishii T."/>
            <person name="Shirasu K."/>
            <person name="Hoshino A."/>
            <person name="Arita M."/>
        </authorList>
    </citation>
    <scope>NUCLEOTIDE SEQUENCE</scope>
    <source>
        <strain evidence="8">Hamamatsu line</strain>
    </source>
</reference>
<dbReference type="Gene3D" id="3.30.40.10">
    <property type="entry name" value="Zinc/RING finger domain, C3HC4 (zinc finger)"/>
    <property type="match status" value="1"/>
</dbReference>
<dbReference type="GO" id="GO:0016567">
    <property type="term" value="P:protein ubiquitination"/>
    <property type="evidence" value="ECO:0007669"/>
    <property type="project" value="TreeGrafter"/>
</dbReference>
<keyword evidence="5" id="KW-0862">Zinc</keyword>
<dbReference type="EC" id="2.3.2.27" evidence="2"/>
<evidence type="ECO:0000256" key="3">
    <source>
        <dbReference type="ARBA" id="ARBA00022723"/>
    </source>
</evidence>
<evidence type="ECO:0000313" key="8">
    <source>
        <dbReference type="EMBL" id="GMI64138.1"/>
    </source>
</evidence>
<comment type="catalytic activity">
    <reaction evidence="1">
        <text>S-ubiquitinyl-[E2 ubiquitin-conjugating enzyme]-L-cysteine + [acceptor protein]-L-lysine = [E2 ubiquitin-conjugating enzyme]-L-cysteine + N(6)-ubiquitinyl-[acceptor protein]-L-lysine.</text>
        <dbReference type="EC" id="2.3.2.27"/>
    </reaction>
</comment>
<proteinExistence type="predicted"/>
<dbReference type="GO" id="GO:0061630">
    <property type="term" value="F:ubiquitin protein ligase activity"/>
    <property type="evidence" value="ECO:0007669"/>
    <property type="project" value="UniProtKB-EC"/>
</dbReference>
<dbReference type="InterPro" id="IPR013083">
    <property type="entry name" value="Znf_RING/FYVE/PHD"/>
</dbReference>
<protein>
    <recommendedName>
        <fullName evidence="2">RING-type E3 ubiquitin transferase</fullName>
        <ecNumber evidence="2">2.3.2.27</ecNumber>
    </recommendedName>
</protein>